<dbReference type="Proteomes" id="UP000275078">
    <property type="component" value="Unassembled WGS sequence"/>
</dbReference>
<reference evidence="1 2" key="1">
    <citation type="journal article" date="2018" name="Nat. Ecol. Evol.">
        <title>Pezizomycetes genomes reveal the molecular basis of ectomycorrhizal truffle lifestyle.</title>
        <authorList>
            <person name="Murat C."/>
            <person name="Payen T."/>
            <person name="Noel B."/>
            <person name="Kuo A."/>
            <person name="Morin E."/>
            <person name="Chen J."/>
            <person name="Kohler A."/>
            <person name="Krizsan K."/>
            <person name="Balestrini R."/>
            <person name="Da Silva C."/>
            <person name="Montanini B."/>
            <person name="Hainaut M."/>
            <person name="Levati E."/>
            <person name="Barry K.W."/>
            <person name="Belfiori B."/>
            <person name="Cichocki N."/>
            <person name="Clum A."/>
            <person name="Dockter R.B."/>
            <person name="Fauchery L."/>
            <person name="Guy J."/>
            <person name="Iotti M."/>
            <person name="Le Tacon F."/>
            <person name="Lindquist E.A."/>
            <person name="Lipzen A."/>
            <person name="Malagnac F."/>
            <person name="Mello A."/>
            <person name="Molinier V."/>
            <person name="Miyauchi S."/>
            <person name="Poulain J."/>
            <person name="Riccioni C."/>
            <person name="Rubini A."/>
            <person name="Sitrit Y."/>
            <person name="Splivallo R."/>
            <person name="Traeger S."/>
            <person name="Wang M."/>
            <person name="Zifcakova L."/>
            <person name="Wipf D."/>
            <person name="Zambonelli A."/>
            <person name="Paolocci F."/>
            <person name="Nowrousian M."/>
            <person name="Ottonello S."/>
            <person name="Baldrian P."/>
            <person name="Spatafora J.W."/>
            <person name="Henrissat B."/>
            <person name="Nagy L.G."/>
            <person name="Aury J.M."/>
            <person name="Wincker P."/>
            <person name="Grigoriev I.V."/>
            <person name="Bonfante P."/>
            <person name="Martin F.M."/>
        </authorList>
    </citation>
    <scope>NUCLEOTIDE SEQUENCE [LARGE SCALE GENOMIC DNA]</scope>
    <source>
        <strain evidence="1 2">RN42</strain>
    </source>
</reference>
<sequence length="285" mass="33197">MGYDFVPHEIRMQIADHILDWSDHKAFRQADSSLYRLLTNRKSVRAQFKLVETGWAREAVDRCMLSVTSGQGVFAFLSGEIRGVGWRHALSPSKPVPLLPTRAHRLGDQAQAERSELFSGDETALDAWNAFVHRNDSFAILRRMLAPDAVLLGFPYKLSRTQTELYQAGLKDFYRRYWEYARSYGENREWLALARDISVTCNEKATQYVFAKLKDTMGPSFKYSAFYNALHYYHSIELYWALLWLGELNWMKGPEEIEAIRRRADDVLLELEMVVKLWLYFNNSS</sequence>
<evidence type="ECO:0000313" key="1">
    <source>
        <dbReference type="EMBL" id="RPA71400.1"/>
    </source>
</evidence>
<organism evidence="1 2">
    <name type="scientific">Ascobolus immersus RN42</name>
    <dbReference type="NCBI Taxonomy" id="1160509"/>
    <lineage>
        <taxon>Eukaryota</taxon>
        <taxon>Fungi</taxon>
        <taxon>Dikarya</taxon>
        <taxon>Ascomycota</taxon>
        <taxon>Pezizomycotina</taxon>
        <taxon>Pezizomycetes</taxon>
        <taxon>Pezizales</taxon>
        <taxon>Ascobolaceae</taxon>
        <taxon>Ascobolus</taxon>
    </lineage>
</organism>
<proteinExistence type="predicted"/>
<protein>
    <submittedName>
        <fullName evidence="1">Uncharacterized protein</fullName>
    </submittedName>
</protein>
<gene>
    <name evidence="1" type="ORF">BJ508DRAFT_336077</name>
</gene>
<keyword evidence="2" id="KW-1185">Reference proteome</keyword>
<name>A0A3N4HH50_ASCIM</name>
<accession>A0A3N4HH50</accession>
<dbReference type="AlphaFoldDB" id="A0A3N4HH50"/>
<dbReference type="EMBL" id="ML119934">
    <property type="protein sequence ID" value="RPA71400.1"/>
    <property type="molecule type" value="Genomic_DNA"/>
</dbReference>
<evidence type="ECO:0000313" key="2">
    <source>
        <dbReference type="Proteomes" id="UP000275078"/>
    </source>
</evidence>